<dbReference type="Proteomes" id="UP000220836">
    <property type="component" value="Unassembled WGS sequence"/>
</dbReference>
<dbReference type="EMBL" id="FXYH01000012">
    <property type="protein sequence ID" value="SMX45881.1"/>
    <property type="molecule type" value="Genomic_DNA"/>
</dbReference>
<dbReference type="PANTHER" id="PTHR43420">
    <property type="entry name" value="ACETYLTRANSFERASE"/>
    <property type="match status" value="1"/>
</dbReference>
<keyword evidence="1 4" id="KW-0808">Transferase</keyword>
<dbReference type="SUPFAM" id="SSF55729">
    <property type="entry name" value="Acyl-CoA N-acyltransferases (Nat)"/>
    <property type="match status" value="1"/>
</dbReference>
<feature type="domain" description="N-acetyltransferase" evidence="3">
    <location>
        <begin position="1"/>
        <end position="140"/>
    </location>
</feature>
<dbReference type="Gene3D" id="3.40.630.30">
    <property type="match status" value="1"/>
</dbReference>
<reference evidence="4 5" key="1">
    <citation type="submission" date="2017-05" db="EMBL/GenBank/DDBJ databases">
        <authorList>
            <person name="Song R."/>
            <person name="Chenine A.L."/>
            <person name="Ruprecht R.M."/>
        </authorList>
    </citation>
    <scope>NUCLEOTIDE SEQUENCE [LARGE SCALE GENOMIC DNA]</scope>
    <source>
        <strain evidence="4 5">CECT 8663</strain>
    </source>
</reference>
<keyword evidence="2" id="KW-0012">Acyltransferase</keyword>
<organism evidence="4 5">
    <name type="scientific">Pelagimonas varians</name>
    <dbReference type="NCBI Taxonomy" id="696760"/>
    <lineage>
        <taxon>Bacteria</taxon>
        <taxon>Pseudomonadati</taxon>
        <taxon>Pseudomonadota</taxon>
        <taxon>Alphaproteobacteria</taxon>
        <taxon>Rhodobacterales</taxon>
        <taxon>Roseobacteraceae</taxon>
        <taxon>Pelagimonas</taxon>
    </lineage>
</organism>
<gene>
    <name evidence="4" type="ORF">PEV8663_03137</name>
</gene>
<evidence type="ECO:0000259" key="3">
    <source>
        <dbReference type="PROSITE" id="PS51186"/>
    </source>
</evidence>
<dbReference type="InterPro" id="IPR000182">
    <property type="entry name" value="GNAT_dom"/>
</dbReference>
<dbReference type="InterPro" id="IPR050680">
    <property type="entry name" value="YpeA/RimI_acetyltransf"/>
</dbReference>
<evidence type="ECO:0000313" key="5">
    <source>
        <dbReference type="Proteomes" id="UP000220836"/>
    </source>
</evidence>
<evidence type="ECO:0000256" key="1">
    <source>
        <dbReference type="ARBA" id="ARBA00022679"/>
    </source>
</evidence>
<keyword evidence="5" id="KW-1185">Reference proteome</keyword>
<dbReference type="Pfam" id="PF00583">
    <property type="entry name" value="Acetyltransf_1"/>
    <property type="match status" value="1"/>
</dbReference>
<dbReference type="CDD" id="cd04301">
    <property type="entry name" value="NAT_SF"/>
    <property type="match status" value="1"/>
</dbReference>
<dbReference type="InterPro" id="IPR016181">
    <property type="entry name" value="Acyl_CoA_acyltransferase"/>
</dbReference>
<dbReference type="PROSITE" id="PS51186">
    <property type="entry name" value="GNAT"/>
    <property type="match status" value="1"/>
</dbReference>
<sequence length="142" mass="15472">MAMHAIEAAASNVAKDIEAALLADLRHRARQGRNEAITLSVSDADGTLVAGLSGSTSYGWLLIKVIWVAPEMRRQGYGRALVVDALSRAKELGCHSAWLDTSDNDAMRFYTGLGFDVFGTLQNQGPQVPLGHQRWFLKCPVM</sequence>
<name>A0A238KTE5_9RHOB</name>
<dbReference type="RefSeq" id="WP_097805619.1">
    <property type="nucleotide sequence ID" value="NZ_FXYH01000012.1"/>
</dbReference>
<accession>A0A238KTE5</accession>
<protein>
    <submittedName>
        <fullName evidence="4">Acetyltransferase (GNAT) family protein</fullName>
    </submittedName>
</protein>
<evidence type="ECO:0000256" key="2">
    <source>
        <dbReference type="ARBA" id="ARBA00023315"/>
    </source>
</evidence>
<evidence type="ECO:0000313" key="4">
    <source>
        <dbReference type="EMBL" id="SMX45881.1"/>
    </source>
</evidence>
<dbReference type="GO" id="GO:0016747">
    <property type="term" value="F:acyltransferase activity, transferring groups other than amino-acyl groups"/>
    <property type="evidence" value="ECO:0007669"/>
    <property type="project" value="InterPro"/>
</dbReference>
<dbReference type="AlphaFoldDB" id="A0A238KTE5"/>
<proteinExistence type="predicted"/>
<dbReference type="OrthoDB" id="9787920at2"/>